<dbReference type="OrthoDB" id="1735038at2759"/>
<evidence type="ECO:0000256" key="4">
    <source>
        <dbReference type="ARBA" id="ARBA00022801"/>
    </source>
</evidence>
<reference evidence="8" key="1">
    <citation type="submission" date="2016-06" db="UniProtKB">
        <authorList>
            <consortium name="WormBaseParasite"/>
        </authorList>
    </citation>
    <scope>IDENTIFICATION</scope>
</reference>
<keyword evidence="3" id="KW-0732">Signal</keyword>
<evidence type="ECO:0000256" key="3">
    <source>
        <dbReference type="ARBA" id="ARBA00022729"/>
    </source>
</evidence>
<dbReference type="AlphaFoldDB" id="A0A183IQI6"/>
<evidence type="ECO:0000256" key="1">
    <source>
        <dbReference type="ARBA" id="ARBA00011079"/>
    </source>
</evidence>
<gene>
    <name evidence="6" type="ORF">SBAD_LOCUS5883</name>
</gene>
<dbReference type="Gene3D" id="1.20.120.980">
    <property type="entry name" value="Serine carboxypeptidase S28, SKS domain"/>
    <property type="match status" value="1"/>
</dbReference>
<dbReference type="InterPro" id="IPR008758">
    <property type="entry name" value="Peptidase_S28"/>
</dbReference>
<keyword evidence="7" id="KW-1185">Reference proteome</keyword>
<dbReference type="GO" id="GO:0006508">
    <property type="term" value="P:proteolysis"/>
    <property type="evidence" value="ECO:0007669"/>
    <property type="project" value="UniProtKB-KW"/>
</dbReference>
<comment type="similarity">
    <text evidence="1">Belongs to the peptidase S28 family.</text>
</comment>
<proteinExistence type="inferred from homology"/>
<protein>
    <submittedName>
        <fullName evidence="8">Serine protease K12H4.7</fullName>
    </submittedName>
</protein>
<dbReference type="Pfam" id="PF05577">
    <property type="entry name" value="Peptidase_S28"/>
    <property type="match status" value="2"/>
</dbReference>
<evidence type="ECO:0000256" key="5">
    <source>
        <dbReference type="ARBA" id="ARBA00023180"/>
    </source>
</evidence>
<dbReference type="GO" id="GO:0008239">
    <property type="term" value="F:dipeptidyl-peptidase activity"/>
    <property type="evidence" value="ECO:0007669"/>
    <property type="project" value="TreeGrafter"/>
</dbReference>
<keyword evidence="4" id="KW-0378">Hydrolase</keyword>
<sequence>MIKTKKVSLKQQTLSQVIRKLGTATFWFKNGRHRDGFLLTEDHLHKARSLSDNVKQRWFMQKLDHFDINEKRMFNQKYYTNSVFYKPDGPMFLMIGGESPARPVLIDESIAELFGALCFYYDFSDISTPNLKWLSSEQALADIAFFIQSMNTAYSIKSPKWITFGGSYPGNLAAWFRMKYPHLAIGAVSSSAPVEAKVNFWEYLKVVVQSLKDYSSKCVENIQQSVRCAVFVTNTTNLFANLFFNFAGVVQYSKDNRVILLPIILKYVSFFFRPTLGRLWTYQTCTEFGYYQTSDLQENNPFSHRFNLNFSLLQCEDIFGSEYEGKLVSESVSQTNIRNGAKDIKVFIYKITVAKMHFIFCACTKYENYEEMQLKILFLGTAHCANMYPANANDPPELVAARKQITSVIAQWLSQSSS</sequence>
<dbReference type="PANTHER" id="PTHR11010">
    <property type="entry name" value="PROTEASE S28 PRO-X CARBOXYPEPTIDASE-RELATED"/>
    <property type="match status" value="1"/>
</dbReference>
<evidence type="ECO:0000313" key="7">
    <source>
        <dbReference type="Proteomes" id="UP000270296"/>
    </source>
</evidence>
<dbReference type="InterPro" id="IPR029058">
    <property type="entry name" value="AB_hydrolase_fold"/>
</dbReference>
<dbReference type="PANTHER" id="PTHR11010:SF117">
    <property type="entry name" value="SERINE PROTEASE 16"/>
    <property type="match status" value="1"/>
</dbReference>
<dbReference type="Gene3D" id="3.40.50.1820">
    <property type="entry name" value="alpha/beta hydrolase"/>
    <property type="match status" value="2"/>
</dbReference>
<evidence type="ECO:0000313" key="6">
    <source>
        <dbReference type="EMBL" id="VDP08563.1"/>
    </source>
</evidence>
<evidence type="ECO:0000313" key="8">
    <source>
        <dbReference type="WBParaSite" id="SBAD_0000611801-mRNA-1"/>
    </source>
</evidence>
<accession>A0A183IQI6</accession>
<dbReference type="Proteomes" id="UP000270296">
    <property type="component" value="Unassembled WGS sequence"/>
</dbReference>
<name>A0A183IQI6_9BILA</name>
<keyword evidence="5" id="KW-0325">Glycoprotein</keyword>
<dbReference type="WBParaSite" id="SBAD_0000611801-mRNA-1">
    <property type="protein sequence ID" value="SBAD_0000611801-mRNA-1"/>
    <property type="gene ID" value="SBAD_0000611801"/>
</dbReference>
<reference evidence="6 7" key="2">
    <citation type="submission" date="2018-11" db="EMBL/GenBank/DDBJ databases">
        <authorList>
            <consortium name="Pathogen Informatics"/>
        </authorList>
    </citation>
    <scope>NUCLEOTIDE SEQUENCE [LARGE SCALE GENOMIC DNA]</scope>
</reference>
<dbReference type="SUPFAM" id="SSF53474">
    <property type="entry name" value="alpha/beta-Hydrolases"/>
    <property type="match status" value="1"/>
</dbReference>
<dbReference type="GO" id="GO:0070008">
    <property type="term" value="F:serine-type exopeptidase activity"/>
    <property type="evidence" value="ECO:0007669"/>
    <property type="project" value="InterPro"/>
</dbReference>
<dbReference type="EMBL" id="UZAM01009321">
    <property type="protein sequence ID" value="VDP08563.1"/>
    <property type="molecule type" value="Genomic_DNA"/>
</dbReference>
<dbReference type="InterPro" id="IPR042269">
    <property type="entry name" value="Ser_carbopepase_S28_SKS"/>
</dbReference>
<keyword evidence="2" id="KW-0645">Protease</keyword>
<evidence type="ECO:0000256" key="2">
    <source>
        <dbReference type="ARBA" id="ARBA00022670"/>
    </source>
</evidence>
<organism evidence="8">
    <name type="scientific">Soboliphyme baturini</name>
    <dbReference type="NCBI Taxonomy" id="241478"/>
    <lineage>
        <taxon>Eukaryota</taxon>
        <taxon>Metazoa</taxon>
        <taxon>Ecdysozoa</taxon>
        <taxon>Nematoda</taxon>
        <taxon>Enoplea</taxon>
        <taxon>Dorylaimia</taxon>
        <taxon>Dioctophymatida</taxon>
        <taxon>Dioctophymatoidea</taxon>
        <taxon>Soboliphymatidae</taxon>
        <taxon>Soboliphyme</taxon>
    </lineage>
</organism>